<keyword evidence="3" id="KW-0067">ATP-binding</keyword>
<dbReference type="Proteomes" id="UP000000254">
    <property type="component" value="Chromosome"/>
</dbReference>
<dbReference type="InterPro" id="IPR017871">
    <property type="entry name" value="ABC_transporter-like_CS"/>
</dbReference>
<dbReference type="Gene3D" id="3.40.50.300">
    <property type="entry name" value="P-loop containing nucleotide triphosphate hydrolases"/>
    <property type="match status" value="1"/>
</dbReference>
<dbReference type="EMBL" id="CP000575">
    <property type="protein sequence ID" value="ABN69224.1"/>
    <property type="molecule type" value="Genomic_DNA"/>
</dbReference>
<dbReference type="SUPFAM" id="SSF50331">
    <property type="entry name" value="MOP-like"/>
    <property type="match status" value="1"/>
</dbReference>
<dbReference type="SMART" id="SM00382">
    <property type="entry name" value="AAA"/>
    <property type="match status" value="1"/>
</dbReference>
<dbReference type="InterPro" id="IPR012340">
    <property type="entry name" value="NA-bd_OB-fold"/>
</dbReference>
<reference evidence="5 6" key="2">
    <citation type="journal article" date="2009" name="Stand. Genomic Sci.">
        <title>Complete genome sequence of Staphylothermus marinus Stetter and Fiala 1986 type strain F1.</title>
        <authorList>
            <person name="Anderson I.J."/>
            <person name="Sun H."/>
            <person name="Lapidus A."/>
            <person name="Copeland A."/>
            <person name="Glavina Del Rio T."/>
            <person name="Tice H."/>
            <person name="Dalin E."/>
            <person name="Lucas S."/>
            <person name="Barry K."/>
            <person name="Land M."/>
            <person name="Richardson P."/>
            <person name="Huber H."/>
            <person name="Kyrpides N.C."/>
        </authorList>
    </citation>
    <scope>NUCLEOTIDE SEQUENCE [LARGE SCALE GENOMIC DNA]</scope>
    <source>
        <strain evidence="6">ATCC 43588 / DSM 3639 / JCM 9404 / F1</strain>
    </source>
</reference>
<dbReference type="Pfam" id="PF00005">
    <property type="entry name" value="ABC_tran"/>
    <property type="match status" value="1"/>
</dbReference>
<dbReference type="InterPro" id="IPR027417">
    <property type="entry name" value="P-loop_NTPase"/>
</dbReference>
<evidence type="ECO:0000256" key="1">
    <source>
        <dbReference type="ARBA" id="ARBA00022448"/>
    </source>
</evidence>
<dbReference type="InterPro" id="IPR003439">
    <property type="entry name" value="ABC_transporter-like_ATP-bd"/>
</dbReference>
<dbReference type="PANTHER" id="PTHR43875">
    <property type="entry name" value="MALTODEXTRIN IMPORT ATP-BINDING PROTEIN MSMX"/>
    <property type="match status" value="1"/>
</dbReference>
<reference evidence="6" key="1">
    <citation type="journal article" date="2009" name="BMC Genomics">
        <title>The complete genome sequence of Staphylothermus marinus reveals differences in sulfur metabolism among heterotrophic Crenarchaeota.</title>
        <authorList>
            <person name="Anderson I.J."/>
            <person name="Dharmarajan L."/>
            <person name="Rodriguez J."/>
            <person name="Hooper S."/>
            <person name="Porat I."/>
            <person name="Ulrich L.E."/>
            <person name="Elkins J.G."/>
            <person name="Mavromatis K."/>
            <person name="Sun H."/>
            <person name="Land M."/>
            <person name="Lapidus A."/>
            <person name="Lucas S."/>
            <person name="Barry K."/>
            <person name="Huber H."/>
            <person name="Zhulin I.B."/>
            <person name="Whitman W.B."/>
            <person name="Mukhopadhyay B."/>
            <person name="Woese C."/>
            <person name="Bristow J."/>
            <person name="Kyrpides N."/>
        </authorList>
    </citation>
    <scope>NUCLEOTIDE SEQUENCE [LARGE SCALE GENOMIC DNA]</scope>
    <source>
        <strain evidence="6">ATCC 43588 / DSM 3639 / JCM 9404 / F1</strain>
    </source>
</reference>
<name>A3DKR4_STAMF</name>
<accession>A3DKR4</accession>
<evidence type="ECO:0000259" key="4">
    <source>
        <dbReference type="PROSITE" id="PS50893"/>
    </source>
</evidence>
<dbReference type="SUPFAM" id="SSF52540">
    <property type="entry name" value="P-loop containing nucleoside triphosphate hydrolases"/>
    <property type="match status" value="1"/>
</dbReference>
<dbReference type="InterPro" id="IPR040582">
    <property type="entry name" value="OB_MalK-like"/>
</dbReference>
<dbReference type="FunFam" id="3.40.50.300:FF:000042">
    <property type="entry name" value="Maltose/maltodextrin ABC transporter, ATP-binding protein"/>
    <property type="match status" value="1"/>
</dbReference>
<dbReference type="PROSITE" id="PS50893">
    <property type="entry name" value="ABC_TRANSPORTER_2"/>
    <property type="match status" value="1"/>
</dbReference>
<dbReference type="GO" id="GO:0055052">
    <property type="term" value="C:ATP-binding cassette (ABC) transporter complex, substrate-binding subunit-containing"/>
    <property type="evidence" value="ECO:0007669"/>
    <property type="project" value="TreeGrafter"/>
</dbReference>
<dbReference type="InterPro" id="IPR008995">
    <property type="entry name" value="Mo/tungstate-bd_C_term_dom"/>
</dbReference>
<organism evidence="5 6">
    <name type="scientific">Staphylothermus marinus (strain ATCC 43588 / DSM 3639 / JCM 9404 / F1)</name>
    <dbReference type="NCBI Taxonomy" id="399550"/>
    <lineage>
        <taxon>Archaea</taxon>
        <taxon>Thermoproteota</taxon>
        <taxon>Thermoprotei</taxon>
        <taxon>Desulfurococcales</taxon>
        <taxon>Desulfurococcaceae</taxon>
        <taxon>Staphylothermus</taxon>
    </lineage>
</organism>
<dbReference type="RefSeq" id="WP_011838415.1">
    <property type="nucleotide sequence ID" value="NC_009033.1"/>
</dbReference>
<dbReference type="GO" id="GO:0005524">
    <property type="term" value="F:ATP binding"/>
    <property type="evidence" value="ECO:0007669"/>
    <property type="project" value="UniProtKB-KW"/>
</dbReference>
<dbReference type="GO" id="GO:0140359">
    <property type="term" value="F:ABC-type transporter activity"/>
    <property type="evidence" value="ECO:0007669"/>
    <property type="project" value="InterPro"/>
</dbReference>
<dbReference type="PANTHER" id="PTHR43875:SF4">
    <property type="entry name" value="GLUCOSE IMPORT ATP-BINDING PROTEIN GLCV"/>
    <property type="match status" value="1"/>
</dbReference>
<protein>
    <submittedName>
        <fullName evidence="5">ABC transporter related</fullName>
    </submittedName>
</protein>
<dbReference type="Gene3D" id="2.40.50.100">
    <property type="match status" value="1"/>
</dbReference>
<dbReference type="Pfam" id="PF17912">
    <property type="entry name" value="OB_MalK"/>
    <property type="match status" value="1"/>
</dbReference>
<dbReference type="GO" id="GO:0008643">
    <property type="term" value="P:carbohydrate transport"/>
    <property type="evidence" value="ECO:0007669"/>
    <property type="project" value="InterPro"/>
</dbReference>
<keyword evidence="2" id="KW-0547">Nucleotide-binding</keyword>
<dbReference type="InterPro" id="IPR047641">
    <property type="entry name" value="ABC_transpr_MalK/UgpC-like"/>
</dbReference>
<evidence type="ECO:0000313" key="6">
    <source>
        <dbReference type="Proteomes" id="UP000000254"/>
    </source>
</evidence>
<dbReference type="OrthoDB" id="18368at2157"/>
<evidence type="ECO:0000313" key="5">
    <source>
        <dbReference type="EMBL" id="ABN69224.1"/>
    </source>
</evidence>
<dbReference type="KEGG" id="smr:Smar_0111"/>
<evidence type="ECO:0000256" key="3">
    <source>
        <dbReference type="ARBA" id="ARBA00022840"/>
    </source>
</evidence>
<dbReference type="Gene3D" id="2.40.50.140">
    <property type="entry name" value="Nucleic acid-binding proteins"/>
    <property type="match status" value="1"/>
</dbReference>
<proteinExistence type="predicted"/>
<dbReference type="eggNOG" id="arCOG00175">
    <property type="taxonomic scope" value="Archaea"/>
</dbReference>
<dbReference type="CDD" id="cd03301">
    <property type="entry name" value="ABC_MalK_N"/>
    <property type="match status" value="1"/>
</dbReference>
<dbReference type="GO" id="GO:0016887">
    <property type="term" value="F:ATP hydrolysis activity"/>
    <property type="evidence" value="ECO:0007669"/>
    <property type="project" value="InterPro"/>
</dbReference>
<feature type="domain" description="ABC transporter" evidence="4">
    <location>
        <begin position="4"/>
        <end position="235"/>
    </location>
</feature>
<sequence length="372" mass="42033">MVEVRLERVTKIFRNKVVGVKDITLTIKHGEFLALLGPSGSGKSTTLYLIAGIYKPTNGKIFFDDRDVTNLPPKDRNVGLVFQNWALYPHMKVYDNISFPLRLKKMPENEIRRKVLEVAKMLKIEKLLDRYPWQLSGGQQQRVAIARALVKEPDVLLLDEPLSNLDAILRISVRAELKRLQKSLGITTIYVTHDQAEALAMADRIALINEGKIVQVGTPEEIYNKPASLFVGGFLGNPPMNFLDAEVEYLNNEVYLVVHGNKIHAPPQYKEILRKLGLKKVIIGFRPEDTNISPKTIDTICLSARIYAVEPMGRENIVVAEIADQLVKIITGRTLILYPDQIISICPAPERIVLFDPKTGYALEKLFITREK</sequence>
<dbReference type="GeneID" id="4906866"/>
<gene>
    <name evidence="5" type="ordered locus">Smar_0111</name>
</gene>
<dbReference type="STRING" id="399550.Smar_0111"/>
<dbReference type="InterPro" id="IPR003593">
    <property type="entry name" value="AAA+_ATPase"/>
</dbReference>
<dbReference type="PROSITE" id="PS00211">
    <property type="entry name" value="ABC_TRANSPORTER_1"/>
    <property type="match status" value="1"/>
</dbReference>
<dbReference type="HOGENOM" id="CLU_000604_1_1_2"/>
<keyword evidence="6" id="KW-1185">Reference proteome</keyword>
<dbReference type="AlphaFoldDB" id="A3DKR4"/>
<keyword evidence="1" id="KW-0813">Transport</keyword>
<dbReference type="InterPro" id="IPR015855">
    <property type="entry name" value="ABC_transpr_MalK-like"/>
</dbReference>
<evidence type="ECO:0000256" key="2">
    <source>
        <dbReference type="ARBA" id="ARBA00022741"/>
    </source>
</evidence>